<dbReference type="GO" id="GO:0016787">
    <property type="term" value="F:hydrolase activity"/>
    <property type="evidence" value="ECO:0007669"/>
    <property type="project" value="UniProtKB-KW"/>
</dbReference>
<evidence type="ECO:0000313" key="3">
    <source>
        <dbReference type="EMBL" id="GBG08130.1"/>
    </source>
</evidence>
<dbReference type="PANTHER" id="PTHR43798:SF31">
    <property type="entry name" value="AB HYDROLASE SUPERFAMILY PROTEIN YCLE"/>
    <property type="match status" value="1"/>
</dbReference>
<sequence length="283" mass="29718">MNGKPGIDAQTISIANSSVTLGSGLELSYYDSKGMGAEEPVLVLLHGYCGSSSYWEQIIAELARHARIIAPDARGHGISAAPADEIYSMEAFAGDVEELLGQLGIGEAVMIGHSLGGYITLAYAEQYGGRLTAFGLLHSTTLPDSDAAKENRDKAIATIEGDGVDVFVEGLVPKLFASDRLEELDMQVARGKEIGRGTSQHGAAATARGMKERPDRGSVIRDAWVPVLIVAGGKDGVIPAESAFAATGGKTTIVELGEAGHMSMLECPEDLKTAIRDFLGSLR</sequence>
<keyword evidence="4" id="KW-1185">Reference proteome</keyword>
<dbReference type="PANTHER" id="PTHR43798">
    <property type="entry name" value="MONOACYLGLYCEROL LIPASE"/>
    <property type="match status" value="1"/>
</dbReference>
<dbReference type="GO" id="GO:0016020">
    <property type="term" value="C:membrane"/>
    <property type="evidence" value="ECO:0007669"/>
    <property type="project" value="TreeGrafter"/>
</dbReference>
<dbReference type="RefSeq" id="WP_087571158.1">
    <property type="nucleotide sequence ID" value="NZ_BDQX01000138.1"/>
</dbReference>
<evidence type="ECO:0000256" key="1">
    <source>
        <dbReference type="ARBA" id="ARBA00022801"/>
    </source>
</evidence>
<dbReference type="PRINTS" id="PR00111">
    <property type="entry name" value="ABHYDROLASE"/>
</dbReference>
<dbReference type="SUPFAM" id="SSF53474">
    <property type="entry name" value="alpha/beta-Hydrolases"/>
    <property type="match status" value="1"/>
</dbReference>
<dbReference type="Pfam" id="PF00561">
    <property type="entry name" value="Abhydrolase_1"/>
    <property type="match status" value="1"/>
</dbReference>
<feature type="domain" description="AB hydrolase-1" evidence="2">
    <location>
        <begin position="40"/>
        <end position="265"/>
    </location>
</feature>
<dbReference type="AlphaFoldDB" id="A0A2R5EN84"/>
<proteinExistence type="predicted"/>
<evidence type="ECO:0000259" key="2">
    <source>
        <dbReference type="Pfam" id="PF00561"/>
    </source>
</evidence>
<accession>A0A2R5EN84</accession>
<evidence type="ECO:0000313" key="4">
    <source>
        <dbReference type="Proteomes" id="UP000245202"/>
    </source>
</evidence>
<dbReference type="InterPro" id="IPR000073">
    <property type="entry name" value="AB_hydrolase_1"/>
</dbReference>
<keyword evidence="1 3" id="KW-0378">Hydrolase</keyword>
<dbReference type="InterPro" id="IPR050266">
    <property type="entry name" value="AB_hydrolase_sf"/>
</dbReference>
<dbReference type="Gene3D" id="3.40.50.1820">
    <property type="entry name" value="alpha/beta hydrolase"/>
    <property type="match status" value="1"/>
</dbReference>
<comment type="caution">
    <text evidence="3">The sequence shown here is derived from an EMBL/GenBank/DDBJ whole genome shotgun (WGS) entry which is preliminary data.</text>
</comment>
<name>A0A2R5EN84_9BACL</name>
<reference evidence="3 4" key="1">
    <citation type="submission" date="2017-08" db="EMBL/GenBank/DDBJ databases">
        <title>Substantial Increase in Enzyme Production by Combined Drug-Resistance Mutations in Paenibacillus agaridevorans.</title>
        <authorList>
            <person name="Tanaka Y."/>
            <person name="Funane K."/>
            <person name="Hosaka T."/>
            <person name="Shiwa Y."/>
            <person name="Fujita N."/>
            <person name="Miyazaki T."/>
            <person name="Yoshikawa H."/>
            <person name="Murakami K."/>
            <person name="Kasahara K."/>
            <person name="Inaoka T."/>
            <person name="Hiraga Y."/>
            <person name="Ochi K."/>
        </authorList>
    </citation>
    <scope>NUCLEOTIDE SEQUENCE [LARGE SCALE GENOMIC DNA]</scope>
    <source>
        <strain evidence="3 4">T-3040</strain>
    </source>
</reference>
<protein>
    <submittedName>
        <fullName evidence="3">Alpha/beta hydrolase</fullName>
    </submittedName>
</protein>
<gene>
    <name evidence="3" type="ORF">PAT3040_02698</name>
</gene>
<dbReference type="EMBL" id="BDQX01000138">
    <property type="protein sequence ID" value="GBG08130.1"/>
    <property type="molecule type" value="Genomic_DNA"/>
</dbReference>
<dbReference type="Proteomes" id="UP000245202">
    <property type="component" value="Unassembled WGS sequence"/>
</dbReference>
<dbReference type="InterPro" id="IPR029058">
    <property type="entry name" value="AB_hydrolase_fold"/>
</dbReference>
<organism evidence="3 4">
    <name type="scientific">Paenibacillus agaridevorans</name>
    <dbReference type="NCBI Taxonomy" id="171404"/>
    <lineage>
        <taxon>Bacteria</taxon>
        <taxon>Bacillati</taxon>
        <taxon>Bacillota</taxon>
        <taxon>Bacilli</taxon>
        <taxon>Bacillales</taxon>
        <taxon>Paenibacillaceae</taxon>
        <taxon>Paenibacillus</taxon>
    </lineage>
</organism>